<reference evidence="1" key="1">
    <citation type="submission" date="2019-10" db="EMBL/GenBank/DDBJ databases">
        <authorList>
            <consortium name="DOE Joint Genome Institute"/>
            <person name="Kuo A."/>
            <person name="Miyauchi S."/>
            <person name="Kiss E."/>
            <person name="Drula E."/>
            <person name="Kohler A."/>
            <person name="Sanchez-Garcia M."/>
            <person name="Andreopoulos B."/>
            <person name="Barry K.W."/>
            <person name="Bonito G."/>
            <person name="Buee M."/>
            <person name="Carver A."/>
            <person name="Chen C."/>
            <person name="Cichocki N."/>
            <person name="Clum A."/>
            <person name="Culley D."/>
            <person name="Crous P.W."/>
            <person name="Fauchery L."/>
            <person name="Girlanda M."/>
            <person name="Hayes R."/>
            <person name="Keri Z."/>
            <person name="Labutti K."/>
            <person name="Lipzen A."/>
            <person name="Lombard V."/>
            <person name="Magnuson J."/>
            <person name="Maillard F."/>
            <person name="Morin E."/>
            <person name="Murat C."/>
            <person name="Nolan M."/>
            <person name="Ohm R."/>
            <person name="Pangilinan J."/>
            <person name="Pereira M."/>
            <person name="Perotto S."/>
            <person name="Peter M."/>
            <person name="Riley R."/>
            <person name="Sitrit Y."/>
            <person name="Stielow B."/>
            <person name="Szollosi G."/>
            <person name="Zifcakova L."/>
            <person name="Stursova M."/>
            <person name="Spatafora J.W."/>
            <person name="Tedersoo L."/>
            <person name="Vaario L.-M."/>
            <person name="Yamada A."/>
            <person name="Yan M."/>
            <person name="Wang P."/>
            <person name="Xu J."/>
            <person name="Bruns T."/>
            <person name="Baldrian P."/>
            <person name="Vilgalys R."/>
            <person name="Henrissat B."/>
            <person name="Grigoriev I.V."/>
            <person name="Hibbett D."/>
            <person name="Nagy L.G."/>
            <person name="Martin F.M."/>
        </authorList>
    </citation>
    <scope>NUCLEOTIDE SEQUENCE</scope>
    <source>
        <strain evidence="1">P2</strain>
    </source>
</reference>
<reference evidence="1" key="2">
    <citation type="journal article" date="2020" name="Nat. Commun.">
        <title>Large-scale genome sequencing of mycorrhizal fungi provides insights into the early evolution of symbiotic traits.</title>
        <authorList>
            <person name="Miyauchi S."/>
            <person name="Kiss E."/>
            <person name="Kuo A."/>
            <person name="Drula E."/>
            <person name="Kohler A."/>
            <person name="Sanchez-Garcia M."/>
            <person name="Morin E."/>
            <person name="Andreopoulos B."/>
            <person name="Barry K.W."/>
            <person name="Bonito G."/>
            <person name="Buee M."/>
            <person name="Carver A."/>
            <person name="Chen C."/>
            <person name="Cichocki N."/>
            <person name="Clum A."/>
            <person name="Culley D."/>
            <person name="Crous P.W."/>
            <person name="Fauchery L."/>
            <person name="Girlanda M."/>
            <person name="Hayes R.D."/>
            <person name="Keri Z."/>
            <person name="LaButti K."/>
            <person name="Lipzen A."/>
            <person name="Lombard V."/>
            <person name="Magnuson J."/>
            <person name="Maillard F."/>
            <person name="Murat C."/>
            <person name="Nolan M."/>
            <person name="Ohm R.A."/>
            <person name="Pangilinan J."/>
            <person name="Pereira M.F."/>
            <person name="Perotto S."/>
            <person name="Peter M."/>
            <person name="Pfister S."/>
            <person name="Riley R."/>
            <person name="Sitrit Y."/>
            <person name="Stielow J.B."/>
            <person name="Szollosi G."/>
            <person name="Zifcakova L."/>
            <person name="Stursova M."/>
            <person name="Spatafora J.W."/>
            <person name="Tedersoo L."/>
            <person name="Vaario L.M."/>
            <person name="Yamada A."/>
            <person name="Yan M."/>
            <person name="Wang P."/>
            <person name="Xu J."/>
            <person name="Bruns T."/>
            <person name="Baldrian P."/>
            <person name="Vilgalys R."/>
            <person name="Dunand C."/>
            <person name="Henrissat B."/>
            <person name="Grigoriev I.V."/>
            <person name="Hibbett D."/>
            <person name="Nagy L.G."/>
            <person name="Martin F.M."/>
        </authorList>
    </citation>
    <scope>NUCLEOTIDE SEQUENCE</scope>
    <source>
        <strain evidence="1">P2</strain>
    </source>
</reference>
<evidence type="ECO:0000313" key="2">
    <source>
        <dbReference type="Proteomes" id="UP000886501"/>
    </source>
</evidence>
<proteinExistence type="predicted"/>
<dbReference type="EMBL" id="MU118150">
    <property type="protein sequence ID" value="KAF9644268.1"/>
    <property type="molecule type" value="Genomic_DNA"/>
</dbReference>
<organism evidence="1 2">
    <name type="scientific">Thelephora ganbajun</name>
    <name type="common">Ganba fungus</name>
    <dbReference type="NCBI Taxonomy" id="370292"/>
    <lineage>
        <taxon>Eukaryota</taxon>
        <taxon>Fungi</taxon>
        <taxon>Dikarya</taxon>
        <taxon>Basidiomycota</taxon>
        <taxon>Agaricomycotina</taxon>
        <taxon>Agaricomycetes</taxon>
        <taxon>Thelephorales</taxon>
        <taxon>Thelephoraceae</taxon>
        <taxon>Thelephora</taxon>
    </lineage>
</organism>
<accession>A0ACB6Z4G8</accession>
<name>A0ACB6Z4G8_THEGA</name>
<dbReference type="Proteomes" id="UP000886501">
    <property type="component" value="Unassembled WGS sequence"/>
</dbReference>
<comment type="caution">
    <text evidence="1">The sequence shown here is derived from an EMBL/GenBank/DDBJ whole genome shotgun (WGS) entry which is preliminary data.</text>
</comment>
<gene>
    <name evidence="1" type="ORF">BDM02DRAFT_3190774</name>
</gene>
<keyword evidence="2" id="KW-1185">Reference proteome</keyword>
<evidence type="ECO:0000313" key="1">
    <source>
        <dbReference type="EMBL" id="KAF9644268.1"/>
    </source>
</evidence>
<sequence length="490" mass="53555">MLLSPRSRQHHATPRIMGILANPVVSALVPPSSGFDAAPLHPTPLVVLCEPELRMHEKGNFSATPTTFIGESYWRPRAPNLISLEVASQTPSIIKRGFEYTYHKSHGHRFTGESLHFGPVPSIVPKSQRDSSLHCIIPAYLVSDTIPPLPPVAPISFGSREKHDGVITFDICSDSAKKVIKAAPLISLDEAKQREVTRRNCAARCALEKERESRRLKREVAEVARKKAQAKREEEECVAHPKRNDQEKAFEALEKRKREEGSTLAAAVAAREGGLVVAPTDWIVPLISLDEARYTEKAKRGAVDKSKPPLHLSPPQLSVVASVDSLMVNAGNGNTTTLQLISLHDACERDRARRLEEGAVRSRTRILAQTGTGLNHVQLITLVGARKQDALRQRGGSSQDGDKFNPPASTSKSRKPSRPLLPSPVNRAIETGNGDRFASPRDKAAPPPQEKARGSVLMFNAGNRWIRPNVAPDRSGPATAHTSTGISDWV</sequence>
<protein>
    <submittedName>
        <fullName evidence="1">Uncharacterized protein</fullName>
    </submittedName>
</protein>